<evidence type="ECO:0000256" key="1">
    <source>
        <dbReference type="ARBA" id="ARBA00011079"/>
    </source>
</evidence>
<comment type="caution">
    <text evidence="7">The sequence shown here is derived from an EMBL/GenBank/DDBJ whole genome shotgun (WGS) entry which is preliminary data.</text>
</comment>
<dbReference type="GO" id="GO:0070008">
    <property type="term" value="F:serine-type exopeptidase activity"/>
    <property type="evidence" value="ECO:0007669"/>
    <property type="project" value="InterPro"/>
</dbReference>
<evidence type="ECO:0000256" key="6">
    <source>
        <dbReference type="SAM" id="SignalP"/>
    </source>
</evidence>
<dbReference type="Proteomes" id="UP000298390">
    <property type="component" value="Unassembled WGS sequence"/>
</dbReference>
<gene>
    <name evidence="7" type="ORF">EVJ58_g1362</name>
</gene>
<organism evidence="7 8">
    <name type="scientific">Rhodofomes roseus</name>
    <dbReference type="NCBI Taxonomy" id="34475"/>
    <lineage>
        <taxon>Eukaryota</taxon>
        <taxon>Fungi</taxon>
        <taxon>Dikarya</taxon>
        <taxon>Basidiomycota</taxon>
        <taxon>Agaricomycotina</taxon>
        <taxon>Agaricomycetes</taxon>
        <taxon>Polyporales</taxon>
        <taxon>Rhodofomes</taxon>
    </lineage>
</organism>
<protein>
    <recommendedName>
        <fullName evidence="9">Peptidase S28</fullName>
    </recommendedName>
</protein>
<dbReference type="GO" id="GO:0008239">
    <property type="term" value="F:dipeptidyl-peptidase activity"/>
    <property type="evidence" value="ECO:0007669"/>
    <property type="project" value="TreeGrafter"/>
</dbReference>
<name>A0A4Y9Z1F9_9APHY</name>
<comment type="similarity">
    <text evidence="1">Belongs to the peptidase S28 family.</text>
</comment>
<reference evidence="7 8" key="1">
    <citation type="submission" date="2019-01" db="EMBL/GenBank/DDBJ databases">
        <title>Genome sequencing of the rare red list fungi Fomitopsis rosea.</title>
        <authorList>
            <person name="Buettner E."/>
            <person name="Kellner H."/>
        </authorList>
    </citation>
    <scope>NUCLEOTIDE SEQUENCE [LARGE SCALE GENOMIC DNA]</scope>
    <source>
        <strain evidence="7 8">DSM 105464</strain>
    </source>
</reference>
<keyword evidence="5" id="KW-0325">Glycoprotein</keyword>
<evidence type="ECO:0000256" key="5">
    <source>
        <dbReference type="ARBA" id="ARBA00023180"/>
    </source>
</evidence>
<keyword evidence="3 6" id="KW-0732">Signal</keyword>
<evidence type="ECO:0000313" key="8">
    <source>
        <dbReference type="Proteomes" id="UP000298390"/>
    </source>
</evidence>
<keyword evidence="4" id="KW-0378">Hydrolase</keyword>
<evidence type="ECO:0000313" key="7">
    <source>
        <dbReference type="EMBL" id="TFY67860.1"/>
    </source>
</evidence>
<evidence type="ECO:0008006" key="9">
    <source>
        <dbReference type="Google" id="ProtNLM"/>
    </source>
</evidence>
<dbReference type="AlphaFoldDB" id="A0A4Y9Z1F9"/>
<proteinExistence type="inferred from homology"/>
<keyword evidence="2" id="KW-0645">Protease</keyword>
<evidence type="ECO:0000256" key="2">
    <source>
        <dbReference type="ARBA" id="ARBA00022670"/>
    </source>
</evidence>
<accession>A0A4Y9Z1F9</accession>
<dbReference type="PANTHER" id="PTHR11010:SF117">
    <property type="entry name" value="SERINE PROTEASE 16"/>
    <property type="match status" value="1"/>
</dbReference>
<dbReference type="InterPro" id="IPR029058">
    <property type="entry name" value="AB_hydrolase_fold"/>
</dbReference>
<feature type="signal peptide" evidence="6">
    <location>
        <begin position="1"/>
        <end position="18"/>
    </location>
</feature>
<evidence type="ECO:0000256" key="3">
    <source>
        <dbReference type="ARBA" id="ARBA00022729"/>
    </source>
</evidence>
<sequence length="578" mass="64873">MWRPALLTIASLASVSVAFPGSNSFRAFGPQGINLWKLKAAREQRTQDILTAQYADSQSSGQHPLSAPNPGAEFPEHYFTQPLDHFSNGSHTFGQRYWINTRHYQPSEDAPVIVLDGGETSGENRIPFLDTGIVEILAKATGGVGVVLEHRYYGRSVPVENFTTDSLRWLNNEQSAADSAHFMANVKFPGIDEDLTAPNHPWIYYGGSYAGARAAHMKILYPDLVYGAIASSGVTHADIENWRYMDIIRRAADPECSANLVHSVEFIDTVLSVPHLRIALKQLFGLKDLEYDEDFVSLLSSPMGYWQAKVWDPAVGSTGFEEFCAALEKPFGGADFVEGEVIGYNTQSQMIVLPGGLNVPKVVYNYAQYIKENFVSQCPEGTSVEECFGTYDDSAYQDTSLSATWRLWQFQICTQWGYFFVSSLYVLLHCTVFTICHEQNAPPPEIPSIVSRRLTVDYDAKTCKQAFPPGKHFIVPPMPNVTAVNILGDYYIAADRLAIIDGEVDPWRPDTPHADEAPLRADTILRPFKVIPGGVHHYDEYGLRDLWEEPPEIENIHLEMIEFVEEWLLDWQSPKWKD</sequence>
<dbReference type="Gene3D" id="3.40.50.1820">
    <property type="entry name" value="alpha/beta hydrolase"/>
    <property type="match status" value="2"/>
</dbReference>
<dbReference type="SUPFAM" id="SSF53474">
    <property type="entry name" value="alpha/beta-Hydrolases"/>
    <property type="match status" value="1"/>
</dbReference>
<dbReference type="Pfam" id="PF05577">
    <property type="entry name" value="Peptidase_S28"/>
    <property type="match status" value="1"/>
</dbReference>
<dbReference type="EMBL" id="SEKV01000043">
    <property type="protein sequence ID" value="TFY67860.1"/>
    <property type="molecule type" value="Genomic_DNA"/>
</dbReference>
<dbReference type="PANTHER" id="PTHR11010">
    <property type="entry name" value="PROTEASE S28 PRO-X CARBOXYPEPTIDASE-RELATED"/>
    <property type="match status" value="1"/>
</dbReference>
<evidence type="ECO:0000256" key="4">
    <source>
        <dbReference type="ARBA" id="ARBA00022801"/>
    </source>
</evidence>
<dbReference type="GO" id="GO:0006508">
    <property type="term" value="P:proteolysis"/>
    <property type="evidence" value="ECO:0007669"/>
    <property type="project" value="UniProtKB-KW"/>
</dbReference>
<dbReference type="InterPro" id="IPR008758">
    <property type="entry name" value="Peptidase_S28"/>
</dbReference>
<feature type="chain" id="PRO_5021252474" description="Peptidase S28" evidence="6">
    <location>
        <begin position="19"/>
        <end position="578"/>
    </location>
</feature>